<dbReference type="Proteomes" id="UP000839895">
    <property type="component" value="Unassembled WGS sequence"/>
</dbReference>
<dbReference type="AlphaFoldDB" id="A0A5V6NLP3"/>
<feature type="chain" id="PRO_5030140737" evidence="3">
    <location>
        <begin position="24"/>
        <end position="198"/>
    </location>
</feature>
<evidence type="ECO:0000256" key="2">
    <source>
        <dbReference type="SAM" id="MobiDB-lite"/>
    </source>
</evidence>
<feature type="region of interest" description="Disordered" evidence="2">
    <location>
        <begin position="175"/>
        <end position="198"/>
    </location>
</feature>
<dbReference type="NCBIfam" id="TIGR03021">
    <property type="entry name" value="pilP_fam"/>
    <property type="match status" value="1"/>
</dbReference>
<feature type="coiled-coil region" evidence="1">
    <location>
        <begin position="68"/>
        <end position="104"/>
    </location>
</feature>
<sequence length="198" mass="21995">MQMRNNVTTFLILSFFLAGGCFASEVARGSSELQPQKEQIQKSKIDTVLDKNTSEKDSLDENSVAEQLVRIKSEMALLKAEAAREEARKQLEQVTGEKKNSYNDEKSGLPLLKSIYGNAENQLHAEFEYGSGDTVEARVGTILPGHFKVMTITFTSAQLQDDGGKKHVINLQHVHDQNRGSRPASGDFSSNIPAPRWR</sequence>
<proteinExistence type="predicted"/>
<gene>
    <name evidence="4" type="primary">pilP</name>
    <name evidence="4" type="ORF">DLM27_24825</name>
</gene>
<accession>A0A5V6NLP3</accession>
<protein>
    <submittedName>
        <fullName evidence="4">Type IV pilus biogenesis protein PilP</fullName>
    </submittedName>
</protein>
<dbReference type="InterPro" id="IPR022753">
    <property type="entry name" value="T4SS_pilus_biogen_PilP"/>
</dbReference>
<organism evidence="4 5">
    <name type="scientific">Salmonella enterica subsp. enterica serovar Poona</name>
    <dbReference type="NCBI Taxonomy" id="436295"/>
    <lineage>
        <taxon>Bacteria</taxon>
        <taxon>Pseudomonadati</taxon>
        <taxon>Pseudomonadota</taxon>
        <taxon>Gammaproteobacteria</taxon>
        <taxon>Enterobacterales</taxon>
        <taxon>Enterobacteriaceae</taxon>
        <taxon>Salmonella</taxon>
    </lineage>
</organism>
<evidence type="ECO:0000313" key="4">
    <source>
        <dbReference type="EMBL" id="EBU8136842.1"/>
    </source>
</evidence>
<keyword evidence="3" id="KW-0732">Signal</keyword>
<dbReference type="EMBL" id="AAHDIV010000049">
    <property type="protein sequence ID" value="EBU8136842.1"/>
    <property type="molecule type" value="Genomic_DNA"/>
</dbReference>
<feature type="signal peptide" evidence="3">
    <location>
        <begin position="1"/>
        <end position="23"/>
    </location>
</feature>
<reference evidence="4 5" key="1">
    <citation type="submission" date="2018-05" db="EMBL/GenBank/DDBJ databases">
        <authorList>
            <person name="Ashton P.M."/>
            <person name="Dallman T."/>
            <person name="Nair S."/>
            <person name="De Pinna E."/>
            <person name="Peters T."/>
            <person name="Grant K."/>
        </authorList>
    </citation>
    <scope>NUCLEOTIDE SEQUENCE [LARGE SCALE GENOMIC DNA]</scope>
    <source>
        <strain evidence="4 5">127535</strain>
    </source>
</reference>
<evidence type="ECO:0000256" key="1">
    <source>
        <dbReference type="SAM" id="Coils"/>
    </source>
</evidence>
<name>A0A5V6NLP3_SALET</name>
<dbReference type="PROSITE" id="PS51257">
    <property type="entry name" value="PROKAR_LIPOPROTEIN"/>
    <property type="match status" value="1"/>
</dbReference>
<evidence type="ECO:0000256" key="3">
    <source>
        <dbReference type="SAM" id="SignalP"/>
    </source>
</evidence>
<comment type="caution">
    <text evidence="4">The sequence shown here is derived from an EMBL/GenBank/DDBJ whole genome shotgun (WGS) entry which is preliminary data.</text>
</comment>
<evidence type="ECO:0000313" key="5">
    <source>
        <dbReference type="Proteomes" id="UP000839895"/>
    </source>
</evidence>
<keyword evidence="1" id="KW-0175">Coiled coil</keyword>